<organism evidence="2 3">
    <name type="scientific">Purpureocillium lilacinum</name>
    <name type="common">Paecilomyces lilacinus</name>
    <dbReference type="NCBI Taxonomy" id="33203"/>
    <lineage>
        <taxon>Eukaryota</taxon>
        <taxon>Fungi</taxon>
        <taxon>Dikarya</taxon>
        <taxon>Ascomycota</taxon>
        <taxon>Pezizomycotina</taxon>
        <taxon>Sordariomycetes</taxon>
        <taxon>Hypocreomycetidae</taxon>
        <taxon>Hypocreales</taxon>
        <taxon>Ophiocordycipitaceae</taxon>
        <taxon>Purpureocillium</taxon>
    </lineage>
</organism>
<protein>
    <submittedName>
        <fullName evidence="2">Uncharacterized protein</fullName>
    </submittedName>
</protein>
<accession>A0ABR0C3N9</accession>
<evidence type="ECO:0000313" key="2">
    <source>
        <dbReference type="EMBL" id="KAK4090333.1"/>
    </source>
</evidence>
<comment type="caution">
    <text evidence="2">The sequence shown here is derived from an EMBL/GenBank/DDBJ whole genome shotgun (WGS) entry which is preliminary data.</text>
</comment>
<feature type="region of interest" description="Disordered" evidence="1">
    <location>
        <begin position="73"/>
        <end position="125"/>
    </location>
</feature>
<dbReference type="Proteomes" id="UP001287286">
    <property type="component" value="Unassembled WGS sequence"/>
</dbReference>
<gene>
    <name evidence="2" type="ORF">Purlil1_5504</name>
</gene>
<sequence>MSPSEPVNVVWAVRTPPPSATESPDASRSSEKKEKPQKLCVRPYPLVVCPATIPLHAVGALAVAPFRNTHREHIADPAPADRSERLTGLTGRADPLGSMRHSLPRYNTDPPTIRDGRPGGQRRQPLSHSTLQEFLPKTPFSFRILGAPAAMASAVGGFIRMKGLSPSCFERDTPTCALEPLFMLNAKLLHEKAVAFQEDHCRGAVNLSLASRTAINHERPCWRSSTPLQPSRRSFAP</sequence>
<reference evidence="2 3" key="1">
    <citation type="journal article" date="2024" name="Microbiol. Resour. Announc.">
        <title>Genome annotations for the ascomycete fungi Trichoderma harzianum, Trichoderma aggressivum, and Purpureocillium lilacinum.</title>
        <authorList>
            <person name="Beijen E.P.W."/>
            <person name="Ohm R.A."/>
        </authorList>
    </citation>
    <scope>NUCLEOTIDE SEQUENCE [LARGE SCALE GENOMIC DNA]</scope>
    <source>
        <strain evidence="2 3">CBS 150709</strain>
    </source>
</reference>
<name>A0ABR0C3N9_PURLI</name>
<feature type="region of interest" description="Disordered" evidence="1">
    <location>
        <begin position="1"/>
        <end position="37"/>
    </location>
</feature>
<evidence type="ECO:0000256" key="1">
    <source>
        <dbReference type="SAM" id="MobiDB-lite"/>
    </source>
</evidence>
<proteinExistence type="predicted"/>
<feature type="compositionally biased region" description="Basic and acidic residues" evidence="1">
    <location>
        <begin position="73"/>
        <end position="85"/>
    </location>
</feature>
<dbReference type="EMBL" id="JAWRVI010000016">
    <property type="protein sequence ID" value="KAK4090333.1"/>
    <property type="molecule type" value="Genomic_DNA"/>
</dbReference>
<evidence type="ECO:0000313" key="3">
    <source>
        <dbReference type="Proteomes" id="UP001287286"/>
    </source>
</evidence>
<keyword evidence="3" id="KW-1185">Reference proteome</keyword>
<feature type="compositionally biased region" description="Basic and acidic residues" evidence="1">
    <location>
        <begin position="28"/>
        <end position="37"/>
    </location>
</feature>